<proteinExistence type="predicted"/>
<keyword evidence="1" id="KW-0812">Transmembrane</keyword>
<keyword evidence="1" id="KW-0472">Membrane</keyword>
<dbReference type="Proteomes" id="UP000007486">
    <property type="component" value="Chromosome"/>
</dbReference>
<evidence type="ECO:0000313" key="4">
    <source>
        <dbReference type="Proteomes" id="UP000007486"/>
    </source>
</evidence>
<dbReference type="PANTHER" id="PTHR23308">
    <property type="entry name" value="NUCLEAR INHIBITOR OF PROTEIN PHOSPHATASE-1"/>
    <property type="match status" value="1"/>
</dbReference>
<dbReference type="eggNOG" id="COG1716">
    <property type="taxonomic scope" value="Bacteria"/>
</dbReference>
<dbReference type="eggNOG" id="COG0265">
    <property type="taxonomic scope" value="Bacteria"/>
</dbReference>
<dbReference type="InterPro" id="IPR043504">
    <property type="entry name" value="Peptidase_S1_PA_chymotrypsin"/>
</dbReference>
<reference evidence="3 4" key="1">
    <citation type="journal article" date="2011" name="Stand. Genomic Sci.">
        <title>Complete genome sequence of Bacteroides salanitronis type strain (BL78).</title>
        <authorList>
            <person name="Gronow S."/>
            <person name="Held B."/>
            <person name="Lucas S."/>
            <person name="Lapidus A."/>
            <person name="Del Rio T.G."/>
            <person name="Nolan M."/>
            <person name="Tice H."/>
            <person name="Deshpande S."/>
            <person name="Cheng J.F."/>
            <person name="Pitluck S."/>
            <person name="Liolios K."/>
            <person name="Pagani I."/>
            <person name="Ivanova N."/>
            <person name="Mavromatis K."/>
            <person name="Pati A."/>
            <person name="Tapia R."/>
            <person name="Han C."/>
            <person name="Goodwin L."/>
            <person name="Chen A."/>
            <person name="Palaniappan K."/>
            <person name="Land M."/>
            <person name="Hauser L."/>
            <person name="Chang Y.J."/>
            <person name="Jeffries C.D."/>
            <person name="Brambilla E.M."/>
            <person name="Rohde M."/>
            <person name="Goker M."/>
            <person name="Detter J.C."/>
            <person name="Woyke T."/>
            <person name="Bristow J."/>
            <person name="Markowitz V."/>
            <person name="Hugenholtz P."/>
            <person name="Kyrpides N.C."/>
            <person name="Klenk H.P."/>
            <person name="Eisen J.A."/>
        </authorList>
    </citation>
    <scope>NUCLEOTIDE SEQUENCE [LARGE SCALE GENOMIC DNA]</scope>
    <source>
        <strain evidence="3 4">DSM 18170</strain>
    </source>
</reference>
<feature type="transmembrane region" description="Helical" evidence="1">
    <location>
        <begin position="182"/>
        <end position="203"/>
    </location>
</feature>
<sequence length="535" mass="60201">MRLLKIGRSATNNIVLNSERVSTLHAELILLDSGEMLLVDKSSTNGTFVNNKRITPDVEVPVKKGDLIRFADEELNWHKVPPCDDVSKYKRVVNIGKSFHNDLVIDSQFVSRFHASLVITKDNKAFIKDSSSVNGTKVNGVKIQPGKEVRVRRGDVVICGDLDVTEQLKPFMPNPIDIWKKIAIGVGSAAALAGIIYLVMLFIHKDIDINEVRKAVVYVDAQYSLNIKFEDSPIQDDIWLSVMASAGRPDVKSGEFPWEIYTYSATAFFVDREGRMATNRHVATPWVEDEGSDEEKNARTAMAEFLEMEIPVEIPYNDEVANALINKYDESGNLFWKMIKMQAVKNGRYNILTINTLIRQLKNCKTSFSGKMNYISVGYPGRNYTHIDEYERCDVLIASDTQDKDIALLQLNTKKTPEDIKFVFDLSKVKSEKLIPLKDKLVWIGYPRGNAWNLDSQTHSLEPVIRETMCSRIPGKYSFDFQGESQGGASGSPIFNPKTGELVGVLWGRRAAGATYGRACQAKYLQEMYNEEVGL</sequence>
<dbReference type="OrthoDB" id="265200at2"/>
<evidence type="ECO:0000313" key="3">
    <source>
        <dbReference type="EMBL" id="ADY35923.1"/>
    </source>
</evidence>
<evidence type="ECO:0000259" key="2">
    <source>
        <dbReference type="PROSITE" id="PS50006"/>
    </source>
</evidence>
<keyword evidence="1" id="KW-1133">Transmembrane helix</keyword>
<feature type="domain" description="FHA" evidence="2">
    <location>
        <begin position="4"/>
        <end position="54"/>
    </location>
</feature>
<name>F0R7Y1_PHOSB</name>
<dbReference type="PROSITE" id="PS50006">
    <property type="entry name" value="FHA_DOMAIN"/>
    <property type="match status" value="2"/>
</dbReference>
<dbReference type="Pfam" id="PF00498">
    <property type="entry name" value="FHA"/>
    <property type="match status" value="2"/>
</dbReference>
<dbReference type="Gene3D" id="2.40.10.10">
    <property type="entry name" value="Trypsin-like serine proteases"/>
    <property type="match status" value="2"/>
</dbReference>
<dbReference type="STRING" id="667015.Bacsa_1351"/>
<gene>
    <name evidence="3" type="ordered locus">Bacsa_1351</name>
</gene>
<accession>F0R7Y1</accession>
<dbReference type="EMBL" id="CP002530">
    <property type="protein sequence ID" value="ADY35923.1"/>
    <property type="molecule type" value="Genomic_DNA"/>
</dbReference>
<dbReference type="SMART" id="SM00240">
    <property type="entry name" value="FHA"/>
    <property type="match status" value="2"/>
</dbReference>
<evidence type="ECO:0000256" key="1">
    <source>
        <dbReference type="SAM" id="Phobius"/>
    </source>
</evidence>
<dbReference type="AlphaFoldDB" id="F0R7Y1"/>
<dbReference type="InterPro" id="IPR009003">
    <property type="entry name" value="Peptidase_S1_PA"/>
</dbReference>
<keyword evidence="4" id="KW-1185">Reference proteome</keyword>
<dbReference type="KEGG" id="bsa:Bacsa_1351"/>
<dbReference type="SUPFAM" id="SSF50494">
    <property type="entry name" value="Trypsin-like serine proteases"/>
    <property type="match status" value="1"/>
</dbReference>
<dbReference type="InterPro" id="IPR000253">
    <property type="entry name" value="FHA_dom"/>
</dbReference>
<dbReference type="Pfam" id="PF13365">
    <property type="entry name" value="Trypsin_2"/>
    <property type="match status" value="1"/>
</dbReference>
<dbReference type="HOGENOM" id="CLU_552825_0_0_10"/>
<protein>
    <submittedName>
        <fullName evidence="3">Forkhead-associated protein</fullName>
    </submittedName>
</protein>
<dbReference type="Gene3D" id="2.60.200.20">
    <property type="match status" value="2"/>
</dbReference>
<feature type="domain" description="FHA" evidence="2">
    <location>
        <begin position="93"/>
        <end position="143"/>
    </location>
</feature>
<dbReference type="RefSeq" id="WP_013617355.1">
    <property type="nucleotide sequence ID" value="NC_015164.1"/>
</dbReference>
<dbReference type="CDD" id="cd00060">
    <property type="entry name" value="FHA"/>
    <property type="match status" value="2"/>
</dbReference>
<dbReference type="SUPFAM" id="SSF49879">
    <property type="entry name" value="SMAD/FHA domain"/>
    <property type="match status" value="2"/>
</dbReference>
<organism evidence="3 4">
    <name type="scientific">Phocaeicola salanitronis (strain DSM 18170 / JCM 13657 / CCUG 60908 / BL78)</name>
    <name type="common">Bacteroides salanitronis</name>
    <dbReference type="NCBI Taxonomy" id="667015"/>
    <lineage>
        <taxon>Bacteria</taxon>
        <taxon>Pseudomonadati</taxon>
        <taxon>Bacteroidota</taxon>
        <taxon>Bacteroidia</taxon>
        <taxon>Bacteroidales</taxon>
        <taxon>Bacteroidaceae</taxon>
        <taxon>Phocaeicola</taxon>
    </lineage>
</organism>
<dbReference type="InterPro" id="IPR050923">
    <property type="entry name" value="Cell_Proc_Reg/RNA_Proc"/>
</dbReference>
<dbReference type="InterPro" id="IPR008984">
    <property type="entry name" value="SMAD_FHA_dom_sf"/>
</dbReference>